<comment type="similarity">
    <text evidence="1">Belongs to the peptidase M20A family.</text>
</comment>
<dbReference type="InterPro" id="IPR011650">
    <property type="entry name" value="Peptidase_M20_dimer"/>
</dbReference>
<accession>A0A9P6EJ33</accession>
<feature type="binding site" evidence="7">
    <location>
        <position position="208"/>
    </location>
    <ligand>
        <name>Zn(2+)</name>
        <dbReference type="ChEBI" id="CHEBI:29105"/>
        <label>1</label>
    </ligand>
</feature>
<dbReference type="AlphaFoldDB" id="A0A9P6EJ33"/>
<dbReference type="GO" id="GO:0051603">
    <property type="term" value="P:proteolysis involved in protein catabolic process"/>
    <property type="evidence" value="ECO:0007669"/>
    <property type="project" value="TreeGrafter"/>
</dbReference>
<dbReference type="CDD" id="cd05674">
    <property type="entry name" value="M20_yscS"/>
    <property type="match status" value="1"/>
</dbReference>
<evidence type="ECO:0000256" key="1">
    <source>
        <dbReference type="ARBA" id="ARBA00006247"/>
    </source>
</evidence>
<dbReference type="PANTHER" id="PTHR45962:SF1">
    <property type="entry name" value="N-FATTY-ACYL-AMINO ACID SYNTHASE_HYDROLASE PM20D1"/>
    <property type="match status" value="1"/>
</dbReference>
<dbReference type="EMBL" id="MU157843">
    <property type="protein sequence ID" value="KAF9529825.1"/>
    <property type="molecule type" value="Genomic_DNA"/>
</dbReference>
<feature type="binding site" evidence="7">
    <location>
        <position position="173"/>
    </location>
    <ligand>
        <name>Zn(2+)</name>
        <dbReference type="ChEBI" id="CHEBI:29105"/>
        <label>2</label>
    </ligand>
</feature>
<feature type="active site" description="Proton acceptor" evidence="6">
    <location>
        <position position="207"/>
    </location>
</feature>
<feature type="binding site" evidence="7">
    <location>
        <position position="236"/>
    </location>
    <ligand>
        <name>Zn(2+)</name>
        <dbReference type="ChEBI" id="CHEBI:29105"/>
        <label>2</label>
    </ligand>
</feature>
<protein>
    <recommendedName>
        <fullName evidence="9">Peptidase M20 dimerisation domain-containing protein</fullName>
    </recommendedName>
</protein>
<gene>
    <name evidence="10" type="ORF">CPB83DRAFT_851636</name>
</gene>
<dbReference type="SUPFAM" id="SSF53187">
    <property type="entry name" value="Zn-dependent exopeptidases"/>
    <property type="match status" value="1"/>
</dbReference>
<evidence type="ECO:0000256" key="6">
    <source>
        <dbReference type="PIRSR" id="PIRSR037217-1"/>
    </source>
</evidence>
<feature type="chain" id="PRO_5040224456" description="Peptidase M20 dimerisation domain-containing protein" evidence="8">
    <location>
        <begin position="26"/>
        <end position="537"/>
    </location>
</feature>
<evidence type="ECO:0000256" key="8">
    <source>
        <dbReference type="SAM" id="SignalP"/>
    </source>
</evidence>
<dbReference type="Gene3D" id="3.40.630.10">
    <property type="entry name" value="Zn peptidases"/>
    <property type="match status" value="1"/>
</dbReference>
<dbReference type="InterPro" id="IPR001261">
    <property type="entry name" value="ArgE/DapE_CS"/>
</dbReference>
<dbReference type="InterPro" id="IPR017141">
    <property type="entry name" value="Pept_M20_carboxypep"/>
</dbReference>
<evidence type="ECO:0000256" key="3">
    <source>
        <dbReference type="ARBA" id="ARBA00022723"/>
    </source>
</evidence>
<name>A0A9P6EJ33_9AGAR</name>
<sequence>MNALSFTQLWLALLLSCLWADTSVAVRELQLLESVACPQPSPTTPTSNFTQFLTSPTFVAEATKRLIGAVKIPTMVYDGMGPTNEDPRWAPFKDLHSYLHITFPQIHSQLDLSIVNEYALIYTWRGTNRDLKPLMLTGHLDVVPVDTDLNQWTHPPFAGASDETWIYGRGSSDCKNNVIGIMTSIEQLLSVGWKPKRTIILAFGNDEEIGGVHGATSIAAHLLSEHGNNSIAMIVDEGGSGLDSQYGVDIALPGVAEKGLVNVIINVDMLGGHSSVPPDHTTIGILAKIVARIEDANVFQPQMRLESPIWGQLSCISKYGQPAKVPAWIKSAVQSENPDMNAVAQQFAKQSLDSRYLIQTSKAVTLFHAGIKSNVLAESANATINSRIEFFNSTTETEKVFYDEVLVVAQRHNLRFQGKQVTKSSPTGNITMYISLADEPSPVAPFDGASAAWNAFSKAVQAAFGPQVVTSPSGMTGNTDTRRYWNLTHTIYRWSPTRLGTALNKHAANEMIKIESHIEGIRFYTELIIQLDQRIDL</sequence>
<feature type="binding site" evidence="7">
    <location>
        <position position="139"/>
    </location>
    <ligand>
        <name>Zn(2+)</name>
        <dbReference type="ChEBI" id="CHEBI:29105"/>
        <label>2</label>
    </ligand>
</feature>
<evidence type="ECO:0000256" key="7">
    <source>
        <dbReference type="PIRSR" id="PIRSR037217-2"/>
    </source>
</evidence>
<dbReference type="PROSITE" id="PS00759">
    <property type="entry name" value="ARGE_DAPE_CPG2_2"/>
    <property type="match status" value="1"/>
</dbReference>
<dbReference type="Pfam" id="PF07687">
    <property type="entry name" value="M20_dimer"/>
    <property type="match status" value="1"/>
</dbReference>
<dbReference type="PROSITE" id="PS00758">
    <property type="entry name" value="ARGE_DAPE_CPG2_1"/>
    <property type="match status" value="1"/>
</dbReference>
<dbReference type="PIRSF" id="PIRSF037217">
    <property type="entry name" value="Carboxypeptidase_S"/>
    <property type="match status" value="1"/>
</dbReference>
<keyword evidence="5 7" id="KW-0862">Zinc</keyword>
<evidence type="ECO:0000256" key="4">
    <source>
        <dbReference type="ARBA" id="ARBA00022801"/>
    </source>
</evidence>
<dbReference type="GO" id="GO:0000328">
    <property type="term" value="C:fungal-type vacuole lumen"/>
    <property type="evidence" value="ECO:0007669"/>
    <property type="project" value="TreeGrafter"/>
</dbReference>
<dbReference type="InterPro" id="IPR002933">
    <property type="entry name" value="Peptidase_M20"/>
</dbReference>
<feature type="active site" evidence="6">
    <location>
        <position position="141"/>
    </location>
</feature>
<organism evidence="10 11">
    <name type="scientific">Crepidotus variabilis</name>
    <dbReference type="NCBI Taxonomy" id="179855"/>
    <lineage>
        <taxon>Eukaryota</taxon>
        <taxon>Fungi</taxon>
        <taxon>Dikarya</taxon>
        <taxon>Basidiomycota</taxon>
        <taxon>Agaricomycotina</taxon>
        <taxon>Agaricomycetes</taxon>
        <taxon>Agaricomycetidae</taxon>
        <taxon>Agaricales</taxon>
        <taxon>Agaricineae</taxon>
        <taxon>Crepidotaceae</taxon>
        <taxon>Crepidotus</taxon>
    </lineage>
</organism>
<dbReference type="OrthoDB" id="3064516at2759"/>
<evidence type="ECO:0000313" key="11">
    <source>
        <dbReference type="Proteomes" id="UP000807306"/>
    </source>
</evidence>
<dbReference type="PANTHER" id="PTHR45962">
    <property type="entry name" value="N-FATTY-ACYL-AMINO ACID SYNTHASE/HYDROLASE PM20D1"/>
    <property type="match status" value="1"/>
</dbReference>
<proteinExistence type="inferred from homology"/>
<keyword evidence="2" id="KW-0645">Protease</keyword>
<feature type="signal peptide" evidence="8">
    <location>
        <begin position="1"/>
        <end position="25"/>
    </location>
</feature>
<keyword evidence="8" id="KW-0732">Signal</keyword>
<dbReference type="Proteomes" id="UP000807306">
    <property type="component" value="Unassembled WGS sequence"/>
</dbReference>
<evidence type="ECO:0000256" key="2">
    <source>
        <dbReference type="ARBA" id="ARBA00022670"/>
    </source>
</evidence>
<dbReference type="Pfam" id="PF01546">
    <property type="entry name" value="Peptidase_M20"/>
    <property type="match status" value="1"/>
</dbReference>
<dbReference type="FunFam" id="3.40.630.10:FF:000027">
    <property type="entry name" value="N-fatty-acyl-amino acid synthase/hydrolase PM20D1"/>
    <property type="match status" value="1"/>
</dbReference>
<evidence type="ECO:0000256" key="5">
    <source>
        <dbReference type="ARBA" id="ARBA00022833"/>
    </source>
</evidence>
<comment type="caution">
    <text evidence="10">The sequence shown here is derived from an EMBL/GenBank/DDBJ whole genome shotgun (WGS) entry which is preliminary data.</text>
</comment>
<evidence type="ECO:0000313" key="10">
    <source>
        <dbReference type="EMBL" id="KAF9529825.1"/>
    </source>
</evidence>
<feature type="binding site" evidence="7">
    <location>
        <position position="506"/>
    </location>
    <ligand>
        <name>Zn(2+)</name>
        <dbReference type="ChEBI" id="CHEBI:29105"/>
        <label>1</label>
    </ligand>
</feature>
<reference evidence="10" key="1">
    <citation type="submission" date="2020-11" db="EMBL/GenBank/DDBJ databases">
        <authorList>
            <consortium name="DOE Joint Genome Institute"/>
            <person name="Ahrendt S."/>
            <person name="Riley R."/>
            <person name="Andreopoulos W."/>
            <person name="Labutti K."/>
            <person name="Pangilinan J."/>
            <person name="Ruiz-Duenas F.J."/>
            <person name="Barrasa J.M."/>
            <person name="Sanchez-Garcia M."/>
            <person name="Camarero S."/>
            <person name="Miyauchi S."/>
            <person name="Serrano A."/>
            <person name="Linde D."/>
            <person name="Babiker R."/>
            <person name="Drula E."/>
            <person name="Ayuso-Fernandez I."/>
            <person name="Pacheco R."/>
            <person name="Padilla G."/>
            <person name="Ferreira P."/>
            <person name="Barriuso J."/>
            <person name="Kellner H."/>
            <person name="Castanera R."/>
            <person name="Alfaro M."/>
            <person name="Ramirez L."/>
            <person name="Pisabarro A.G."/>
            <person name="Kuo A."/>
            <person name="Tritt A."/>
            <person name="Lipzen A."/>
            <person name="He G."/>
            <person name="Yan M."/>
            <person name="Ng V."/>
            <person name="Cullen D."/>
            <person name="Martin F."/>
            <person name="Rosso M.-N."/>
            <person name="Henrissat B."/>
            <person name="Hibbett D."/>
            <person name="Martinez A.T."/>
            <person name="Grigoriev I.V."/>
        </authorList>
    </citation>
    <scope>NUCLEOTIDE SEQUENCE</scope>
    <source>
        <strain evidence="10">CBS 506.95</strain>
    </source>
</reference>
<feature type="domain" description="Peptidase M20 dimerisation" evidence="9">
    <location>
        <begin position="255"/>
        <end position="401"/>
    </location>
</feature>
<keyword evidence="3 7" id="KW-0479">Metal-binding</keyword>
<dbReference type="Gene3D" id="1.10.150.900">
    <property type="match status" value="1"/>
</dbReference>
<evidence type="ECO:0000259" key="9">
    <source>
        <dbReference type="Pfam" id="PF07687"/>
    </source>
</evidence>
<keyword evidence="4" id="KW-0378">Hydrolase</keyword>
<dbReference type="GO" id="GO:0004181">
    <property type="term" value="F:metallocarboxypeptidase activity"/>
    <property type="evidence" value="ECO:0007669"/>
    <property type="project" value="InterPro"/>
</dbReference>
<feature type="binding site" evidence="7">
    <location>
        <position position="173"/>
    </location>
    <ligand>
        <name>Zn(2+)</name>
        <dbReference type="ChEBI" id="CHEBI:29105"/>
        <label>1</label>
    </ligand>
</feature>
<keyword evidence="11" id="KW-1185">Reference proteome</keyword>
<dbReference type="GO" id="GO:0046872">
    <property type="term" value="F:metal ion binding"/>
    <property type="evidence" value="ECO:0007669"/>
    <property type="project" value="UniProtKB-KW"/>
</dbReference>
<dbReference type="InterPro" id="IPR047177">
    <property type="entry name" value="Pept_M20A"/>
</dbReference>